<dbReference type="EMBL" id="PTJA01000016">
    <property type="protein sequence ID" value="PPK77553.1"/>
    <property type="molecule type" value="Genomic_DNA"/>
</dbReference>
<name>A0A2S6HJI8_9FIRM</name>
<comment type="caution">
    <text evidence="1">The sequence shown here is derived from an EMBL/GenBank/DDBJ whole genome shotgun (WGS) entry which is preliminary data.</text>
</comment>
<evidence type="ECO:0000313" key="2">
    <source>
        <dbReference type="Proteomes" id="UP000237749"/>
    </source>
</evidence>
<evidence type="ECO:0000313" key="1">
    <source>
        <dbReference type="EMBL" id="PPK77553.1"/>
    </source>
</evidence>
<reference evidence="1 2" key="1">
    <citation type="submission" date="2018-02" db="EMBL/GenBank/DDBJ databases">
        <title>Genomic Encyclopedia of Archaeal and Bacterial Type Strains, Phase II (KMG-II): from individual species to whole genera.</title>
        <authorList>
            <person name="Goeker M."/>
        </authorList>
    </citation>
    <scope>NUCLEOTIDE SEQUENCE [LARGE SCALE GENOMIC DNA]</scope>
    <source>
        <strain evidence="1 2">DSM 3808</strain>
    </source>
</reference>
<protein>
    <submittedName>
        <fullName evidence="1">Uncharacterized protein</fullName>
    </submittedName>
</protein>
<sequence length="157" mass="19311">MQKRPPKCCYPDCFNCPYADCRNDQLEAEDYSESNTRDYEHYEAWNDEKLHRNAGKDYHIGRQTAAKRGVRPYVDRHEYNQSYYKRRREEILDKIKVNYDTNKNTKRCRKYVTTHYEQAKQYQSNYYRRNAEKKREYARLKYHQKKAQKEVVIDGRV</sequence>
<proteinExistence type="predicted"/>
<accession>A0A2S6HJI8</accession>
<keyword evidence="2" id="KW-1185">Reference proteome</keyword>
<gene>
    <name evidence="1" type="ORF">BXY41_11692</name>
</gene>
<organism evidence="1 2">
    <name type="scientific">Lacrimispora xylanisolvens</name>
    <dbReference type="NCBI Taxonomy" id="384636"/>
    <lineage>
        <taxon>Bacteria</taxon>
        <taxon>Bacillati</taxon>
        <taxon>Bacillota</taxon>
        <taxon>Clostridia</taxon>
        <taxon>Lachnospirales</taxon>
        <taxon>Lachnospiraceae</taxon>
        <taxon>Lacrimispora</taxon>
    </lineage>
</organism>
<dbReference type="Proteomes" id="UP000237749">
    <property type="component" value="Unassembled WGS sequence"/>
</dbReference>
<dbReference type="AlphaFoldDB" id="A0A2S6HJI8"/>
<dbReference type="RefSeq" id="WP_104439317.1">
    <property type="nucleotide sequence ID" value="NZ_PTJA01000016.1"/>
</dbReference>